<organism evidence="1 2">
    <name type="scientific">Astathelohania contejeani</name>
    <dbReference type="NCBI Taxonomy" id="164912"/>
    <lineage>
        <taxon>Eukaryota</taxon>
        <taxon>Fungi</taxon>
        <taxon>Fungi incertae sedis</taxon>
        <taxon>Microsporidia</taxon>
        <taxon>Astathelohaniidae</taxon>
        <taxon>Astathelohania</taxon>
    </lineage>
</organism>
<proteinExistence type="predicted"/>
<evidence type="ECO:0000313" key="1">
    <source>
        <dbReference type="EMBL" id="KAF7682613.1"/>
    </source>
</evidence>
<evidence type="ECO:0000313" key="2">
    <source>
        <dbReference type="Proteomes" id="UP001516464"/>
    </source>
</evidence>
<protein>
    <submittedName>
        <fullName evidence="1">Uncharacterized protein</fullName>
    </submittedName>
</protein>
<dbReference type="Proteomes" id="UP001516464">
    <property type="component" value="Unassembled WGS sequence"/>
</dbReference>
<dbReference type="EMBL" id="SBIQ01000212">
    <property type="protein sequence ID" value="KAF7682613.1"/>
    <property type="molecule type" value="Genomic_DNA"/>
</dbReference>
<gene>
    <name evidence="1" type="ORF">TCON_2166</name>
</gene>
<reference evidence="1 2" key="1">
    <citation type="submission" date="2019-01" db="EMBL/GenBank/DDBJ databases">
        <title>Genomes sequencing and comparative genomics of infectious freshwater microsporidia, Cucumispora dikerogammari and Thelohania contejeani.</title>
        <authorList>
            <person name="Cormier A."/>
            <person name="Giraud I."/>
            <person name="Wattier R."/>
            <person name="Teixeira M."/>
            <person name="Grandjean F."/>
            <person name="Rigaud T."/>
            <person name="Cordaux R."/>
        </authorList>
    </citation>
    <scope>NUCLEOTIDE SEQUENCE [LARGE SCALE GENOMIC DNA]</scope>
    <source>
        <strain evidence="1">T1</strain>
        <tissue evidence="1">Spores</tissue>
    </source>
</reference>
<name>A0ABQ7HWV0_9MICR</name>
<sequence length="569" mass="67579">MHTEEELLETLHGSIQALRTSLASPKRKEYLSDIYELLETNHSFAEQILKWNFLQIVPILLSDISCDTEIIRIIFYMLQAASQNFPLHSKLFQIFFCNSIHIFYFTERLSVSLKKKNNSNCALIILLFNTLFDNMSIQDLYPILKLLYQHGFFILINAFPAPETTQFYETLYKFKKNRTPLLFKEKKDSCNYEVYNTPYEIYRKQFDSEISFKTMDYINFKSYLTQYKEVDEMYYLIMMDILKTNFHLLPGNKIHLCNYIFSCENINKELYKQKTKSDDEKLNLTSLNSLYSVLSEESLGSILEFQSTEYIIYFRNIIRFSLLLDTTSLSIIIRKIFYDESIIPKILNCMNSKDIELSIQSVLLLSYINKCFIKYYKFNIELHTKKKKKEHILTLSQFYHQISNEKTIIKICRILAYDLSGINIDGNDNYAVFIILNLLQDLFVNTKKEYFYKPSVMILFKSIKNIFNHSFLNLYFKSIIEYLSKNPYNLGRILFPFSCKKEINKKTKKEEIKREDRIIEAVDVSDSKNEINNKEHKYKRKIIESDDKMENDNAFDSTELILNESDLSD</sequence>
<keyword evidence="2" id="KW-1185">Reference proteome</keyword>
<comment type="caution">
    <text evidence="1">The sequence shown here is derived from an EMBL/GenBank/DDBJ whole genome shotgun (WGS) entry which is preliminary data.</text>
</comment>
<accession>A0ABQ7HWV0</accession>